<organism evidence="1 2">
    <name type="scientific">Zhongshania marina</name>
    <dbReference type="NCBI Taxonomy" id="2304603"/>
    <lineage>
        <taxon>Bacteria</taxon>
        <taxon>Pseudomonadati</taxon>
        <taxon>Pseudomonadota</taxon>
        <taxon>Gammaproteobacteria</taxon>
        <taxon>Cellvibrionales</taxon>
        <taxon>Spongiibacteraceae</taxon>
        <taxon>Zhongshania</taxon>
    </lineage>
</organism>
<dbReference type="GO" id="GO:0019171">
    <property type="term" value="F:(3R)-hydroxyacyl-[acyl-carrier-protein] dehydratase activity"/>
    <property type="evidence" value="ECO:0007669"/>
    <property type="project" value="TreeGrafter"/>
</dbReference>
<dbReference type="EMBL" id="PQGG01000036">
    <property type="protein sequence ID" value="POP51654.1"/>
    <property type="molecule type" value="Genomic_DNA"/>
</dbReference>
<dbReference type="Gene3D" id="3.10.129.10">
    <property type="entry name" value="Hotdog Thioesterase"/>
    <property type="match status" value="2"/>
</dbReference>
<dbReference type="OrthoDB" id="7183822at2"/>
<dbReference type="SUPFAM" id="SSF54637">
    <property type="entry name" value="Thioesterase/thiol ester dehydrase-isomerase"/>
    <property type="match status" value="2"/>
</dbReference>
<dbReference type="Proteomes" id="UP000237222">
    <property type="component" value="Unassembled WGS sequence"/>
</dbReference>
<evidence type="ECO:0000313" key="1">
    <source>
        <dbReference type="EMBL" id="POP51654.1"/>
    </source>
</evidence>
<dbReference type="InterPro" id="IPR052741">
    <property type="entry name" value="Mitochondrial_HTD2"/>
</dbReference>
<dbReference type="AlphaFoldDB" id="A0A2S4HCE2"/>
<reference evidence="1" key="1">
    <citation type="submission" date="2018-01" db="EMBL/GenBank/DDBJ databases">
        <authorList>
            <person name="Yu X.-D."/>
        </authorList>
    </citation>
    <scope>NUCLEOTIDE SEQUENCE</scope>
    <source>
        <strain evidence="1">ZX-21</strain>
    </source>
</reference>
<comment type="caution">
    <text evidence="1">The sequence shown here is derived from an EMBL/GenBank/DDBJ whole genome shotgun (WGS) entry which is preliminary data.</text>
</comment>
<gene>
    <name evidence="1" type="ORF">C0068_15990</name>
</gene>
<dbReference type="InterPro" id="IPR029069">
    <property type="entry name" value="HotDog_dom_sf"/>
</dbReference>
<sequence length="288" mass="32014">MSENNAIDIDFLKTWIGKERVRQDDLSPFKAQALAAALDRQSSLQAGDVLPPAWQWLYFVDTPLASETGVDGHPKTGGFLPPAPLPRRMWAAGKFEVSRPLIIGKSAEQTSTIKSVDLKSGKSGTLLFVTVEHNTRQDGELCLSEQQNIVYRDMPTAAAPLPAGEAAALDADWQKEITPDPVLLFRYSALTYNGHRIHYDRDYAVNTEFYPALVVHGPLLATLLAELVAQNIPQAQMETFQFRAQRPSFDIDKFTVCGKRDGNSLSLWTRSHDGFIGMTAQVQLREEK</sequence>
<dbReference type="PANTHER" id="PTHR28152:SF1">
    <property type="entry name" value="HYDROXYACYL-THIOESTER DEHYDRATASE TYPE 2, MITOCHONDRIAL"/>
    <property type="match status" value="1"/>
</dbReference>
<dbReference type="RefSeq" id="WP_103685483.1">
    <property type="nucleotide sequence ID" value="NZ_PQGG01000036.1"/>
</dbReference>
<accession>A0A2S4HCE2</accession>
<name>A0A2S4HCE2_9GAMM</name>
<evidence type="ECO:0000313" key="2">
    <source>
        <dbReference type="Proteomes" id="UP000237222"/>
    </source>
</evidence>
<proteinExistence type="predicted"/>
<dbReference type="PANTHER" id="PTHR28152">
    <property type="entry name" value="HYDROXYACYL-THIOESTER DEHYDRATASE TYPE 2, MITOCHONDRIAL"/>
    <property type="match status" value="1"/>
</dbReference>
<protein>
    <submittedName>
        <fullName evidence="1">Acyl-CoA dehydrogenase</fullName>
    </submittedName>
</protein>